<keyword evidence="6 9" id="KW-0371">Homeobox</keyword>
<dbReference type="SMART" id="SM00389">
    <property type="entry name" value="HOX"/>
    <property type="match status" value="2"/>
</dbReference>
<dbReference type="STRING" id="3750.A0A498HGL5"/>
<feature type="domain" description="Homeobox" evidence="13">
    <location>
        <begin position="638"/>
        <end position="698"/>
    </location>
</feature>
<evidence type="ECO:0000256" key="3">
    <source>
        <dbReference type="ARBA" id="ARBA00023015"/>
    </source>
</evidence>
<dbReference type="PROSITE" id="PS50848">
    <property type="entry name" value="START"/>
    <property type="match status" value="2"/>
</dbReference>
<dbReference type="InterPro" id="IPR023393">
    <property type="entry name" value="START-like_dom_sf"/>
</dbReference>
<evidence type="ECO:0000256" key="6">
    <source>
        <dbReference type="ARBA" id="ARBA00023155"/>
    </source>
</evidence>
<dbReference type="GO" id="GO:0008289">
    <property type="term" value="F:lipid binding"/>
    <property type="evidence" value="ECO:0007669"/>
    <property type="project" value="InterPro"/>
</dbReference>
<evidence type="ECO:0000256" key="4">
    <source>
        <dbReference type="ARBA" id="ARBA00023054"/>
    </source>
</evidence>
<evidence type="ECO:0000259" key="14">
    <source>
        <dbReference type="PROSITE" id="PS50848"/>
    </source>
</evidence>
<proteinExistence type="inferred from homology"/>
<keyword evidence="3" id="KW-0805">Transcription regulation</keyword>
<evidence type="ECO:0000259" key="13">
    <source>
        <dbReference type="PROSITE" id="PS50071"/>
    </source>
</evidence>
<feature type="region of interest" description="Disordered" evidence="12">
    <location>
        <begin position="619"/>
        <end position="649"/>
    </location>
</feature>
<keyword evidence="4 11" id="KW-0175">Coiled coil</keyword>
<sequence length="1287" mass="144237">MELQGNGGASGDGREASNSRRGNKNYYRHTTEQIRRLEEFFKYCSHPDDNQRQQLSRELGLEPRQIKFWFQNKRTQTQAQNESADNTVLRKDNERIQWENYAIIKALKSVLCPTCGGPPFGEEAWQLSLQRLQLENAYLKEEATSLLSKYIGKPPSQIESLASVVGSTLDLSCSTNQGIIGSPPLNLNLTSPALAYQIQEIPEREKTLMADIAASAMEELVSLFQIGEPLWVKSTADGRYFLNRDDYDKLFPKVNQFKTSGACVESSKDSGVVAINAATLVDMFLDSMYEQMHILSPLVAPRDFYFLRYCQQIELGTWVIVDVSHNFPKGSSSNQSQSWRLPSGCMIKDISCGCSRVTWIEHVEVDKQAHRLYRDLICRNVAYGAERWIVTLKRIGYFVRRQEECNEALSENGKIDFPQSSEVNNSGVRVSVRKSTETGQPHGMIVSIATSLWLPLPSQTVFSFFRDERNRVQWDVLSNGNPVHEIANIPTGTHPGNCISVIRPFTPTENNMLMLQESYTDPLGSLVVYAPVDMPALNVAVSGKDSSNIPILPSGFVISGDGRAEITGDSGHSKGGGSLLTVAFQILVSSPSTSKQMNMESVATVNALISSTVQKIKRMELPRNYQSSGDGHEASTSRKGNKKRQRHTSEQIQRLEEFFMNCTHPDENERKQLCRELGLEPNQIMFWFQNKRTQIKAQTETAETTALRQLNENIRRENFVMKEALKNVVCPTCLQRLQLENSYLKQEHDKLANLLPKYNETPVVGSSLNLSPGCSMDQVIARPPLNLSPTNPALAYQLNENAEMEKALMKDIAASAMEELVKLFQIEKPIWIKSPTNGRYLLNRDNYDKMFPKAKHFKNSRAQVESSKDSGVVHISAAHLVDMFLDSNKWEELFPTIVTTAKTIEVLETGMSGNRNGCLQLMYEQIHILSPLVLPRDFYFLRHCQQTEPGTWVIADVSYNSAKGSFSRQPQSWRLPSGCMIEDMHNGYAKITWIEHMEVDDKTQTHRLYRDLICSSVAYGAERWVVTLQRMCERFDCLMDDVGSTCVFGGVVTLPEGKKSLMKLSQRMVKNFCGMLSMEGKLDFPQLSEVESSGVRVSVHKSTEIGQPHGTIVSVATSLWLPLSSQTIFNFLRDEKTRIQWDVLSHGNPVHEIAYISTGTHPENHISIIRPFIPTEDNMLMLQECHIDPLGSFIIYAPVDIQTLNVAVSGEDSSNIAILPSGFLISGDGRPEMGDACGSLVTVAFHILVSSPTTSEQMNMELVATVNTLISSTVTKIKVALKCSGLD</sequence>
<name>A0A498HGL5_MALDO</name>
<dbReference type="Proteomes" id="UP000290289">
    <property type="component" value="Chromosome 17"/>
</dbReference>
<dbReference type="Pfam" id="PF25797">
    <property type="entry name" value="PDF2_C"/>
    <property type="match status" value="2"/>
</dbReference>
<accession>A0A498HGL5</accession>
<dbReference type="Gene3D" id="3.30.530.20">
    <property type="match status" value="2"/>
</dbReference>
<dbReference type="InterPro" id="IPR042160">
    <property type="entry name" value="HD-Zip_IV"/>
</dbReference>
<dbReference type="PROSITE" id="PS50071">
    <property type="entry name" value="HOMEOBOX_2"/>
    <property type="match status" value="2"/>
</dbReference>
<dbReference type="CDD" id="cd08875">
    <property type="entry name" value="START_ArGLABRA2_like"/>
    <property type="match status" value="2"/>
</dbReference>
<dbReference type="SUPFAM" id="SSF46689">
    <property type="entry name" value="Homeodomain-like"/>
    <property type="match status" value="2"/>
</dbReference>
<dbReference type="GO" id="GO:0005634">
    <property type="term" value="C:nucleus"/>
    <property type="evidence" value="ECO:0007669"/>
    <property type="project" value="UniProtKB-SubCell"/>
</dbReference>
<evidence type="ECO:0000256" key="10">
    <source>
        <dbReference type="RuleBase" id="RU000682"/>
    </source>
</evidence>
<feature type="compositionally biased region" description="Gly residues" evidence="12">
    <location>
        <begin position="1"/>
        <end position="11"/>
    </location>
</feature>
<feature type="DNA-binding region" description="Homeobox" evidence="9">
    <location>
        <begin position="22"/>
        <end position="81"/>
    </location>
</feature>
<dbReference type="SUPFAM" id="SSF55961">
    <property type="entry name" value="Bet v1-like"/>
    <property type="match status" value="4"/>
</dbReference>
<dbReference type="SMART" id="SM00234">
    <property type="entry name" value="START"/>
    <property type="match status" value="2"/>
</dbReference>
<comment type="similarity">
    <text evidence="2">Belongs to the HD-ZIP homeobox family. Class IV subfamily.</text>
</comment>
<dbReference type="CDD" id="cd00086">
    <property type="entry name" value="homeodomain"/>
    <property type="match status" value="2"/>
</dbReference>
<feature type="DNA-binding region" description="Homeobox" evidence="9">
    <location>
        <begin position="640"/>
        <end position="699"/>
    </location>
</feature>
<evidence type="ECO:0000256" key="9">
    <source>
        <dbReference type="PROSITE-ProRule" id="PRU00108"/>
    </source>
</evidence>
<evidence type="ECO:0000256" key="7">
    <source>
        <dbReference type="ARBA" id="ARBA00023163"/>
    </source>
</evidence>
<evidence type="ECO:0000313" key="16">
    <source>
        <dbReference type="Proteomes" id="UP000290289"/>
    </source>
</evidence>
<evidence type="ECO:0000313" key="15">
    <source>
        <dbReference type="EMBL" id="RXH68467.1"/>
    </source>
</evidence>
<feature type="domain" description="START" evidence="14">
    <location>
        <begin position="202"/>
        <end position="394"/>
    </location>
</feature>
<dbReference type="InterPro" id="IPR057993">
    <property type="entry name" value="HD-Zip_IV_C"/>
</dbReference>
<protein>
    <submittedName>
        <fullName evidence="15">Uncharacterized protein</fullName>
    </submittedName>
</protein>
<feature type="coiled-coil region" evidence="11">
    <location>
        <begin position="707"/>
        <end position="754"/>
    </location>
</feature>
<dbReference type="Pfam" id="PF00046">
    <property type="entry name" value="Homeodomain"/>
    <property type="match status" value="2"/>
</dbReference>
<comment type="caution">
    <text evidence="15">The sequence shown here is derived from an EMBL/GenBank/DDBJ whole genome shotgun (WGS) entry which is preliminary data.</text>
</comment>
<gene>
    <name evidence="15" type="ORF">DVH24_030800</name>
</gene>
<dbReference type="PANTHER" id="PTHR45654:SF9">
    <property type="entry name" value="HOMEOBOX-LEUCINE ZIPPER PROTEIN HDG10-RELATED"/>
    <property type="match status" value="1"/>
</dbReference>
<evidence type="ECO:0000256" key="12">
    <source>
        <dbReference type="SAM" id="MobiDB-lite"/>
    </source>
</evidence>
<feature type="domain" description="Homeobox" evidence="13">
    <location>
        <begin position="20"/>
        <end position="80"/>
    </location>
</feature>
<dbReference type="InterPro" id="IPR002913">
    <property type="entry name" value="START_lipid-bd_dom"/>
</dbReference>
<keyword evidence="8 9" id="KW-0539">Nucleus</keyword>
<dbReference type="PANTHER" id="PTHR45654">
    <property type="entry name" value="HOMEOBOX-LEUCINE ZIPPER PROTEIN MERISTEM L1"/>
    <property type="match status" value="1"/>
</dbReference>
<organism evidence="15 16">
    <name type="scientific">Malus domestica</name>
    <name type="common">Apple</name>
    <name type="synonym">Pyrus malus</name>
    <dbReference type="NCBI Taxonomy" id="3750"/>
    <lineage>
        <taxon>Eukaryota</taxon>
        <taxon>Viridiplantae</taxon>
        <taxon>Streptophyta</taxon>
        <taxon>Embryophyta</taxon>
        <taxon>Tracheophyta</taxon>
        <taxon>Spermatophyta</taxon>
        <taxon>Magnoliopsida</taxon>
        <taxon>eudicotyledons</taxon>
        <taxon>Gunneridae</taxon>
        <taxon>Pentapetalae</taxon>
        <taxon>rosids</taxon>
        <taxon>fabids</taxon>
        <taxon>Rosales</taxon>
        <taxon>Rosaceae</taxon>
        <taxon>Amygdaloideae</taxon>
        <taxon>Maleae</taxon>
        <taxon>Malus</taxon>
    </lineage>
</organism>
<evidence type="ECO:0000256" key="11">
    <source>
        <dbReference type="SAM" id="Coils"/>
    </source>
</evidence>
<evidence type="ECO:0000256" key="2">
    <source>
        <dbReference type="ARBA" id="ARBA00006789"/>
    </source>
</evidence>
<feature type="region of interest" description="Disordered" evidence="12">
    <location>
        <begin position="1"/>
        <end position="28"/>
    </location>
</feature>
<dbReference type="InterPro" id="IPR009057">
    <property type="entry name" value="Homeodomain-like_sf"/>
</dbReference>
<evidence type="ECO:0000256" key="1">
    <source>
        <dbReference type="ARBA" id="ARBA00004123"/>
    </source>
</evidence>
<dbReference type="FunFam" id="1.10.10.60:FF:000229">
    <property type="entry name" value="Homeobox-leucine zipper protein HDG1"/>
    <property type="match status" value="2"/>
</dbReference>
<keyword evidence="5 9" id="KW-0238">DNA-binding</keyword>
<dbReference type="InterPro" id="IPR001356">
    <property type="entry name" value="HD"/>
</dbReference>
<dbReference type="Gene3D" id="1.10.10.60">
    <property type="entry name" value="Homeodomain-like"/>
    <property type="match status" value="2"/>
</dbReference>
<reference evidence="15 16" key="1">
    <citation type="submission" date="2018-10" db="EMBL/GenBank/DDBJ databases">
        <title>A high-quality apple genome assembly.</title>
        <authorList>
            <person name="Hu J."/>
        </authorList>
    </citation>
    <scope>NUCLEOTIDE SEQUENCE [LARGE SCALE GENOMIC DNA]</scope>
    <source>
        <strain evidence="16">cv. HFTH1</strain>
        <tissue evidence="15">Young leaf</tissue>
    </source>
</reference>
<dbReference type="GO" id="GO:0003677">
    <property type="term" value="F:DNA binding"/>
    <property type="evidence" value="ECO:0007669"/>
    <property type="project" value="UniProtKB-UniRule"/>
</dbReference>
<comment type="subcellular location">
    <subcellularLocation>
        <location evidence="1 9 10">Nucleus</location>
    </subcellularLocation>
</comment>
<keyword evidence="7" id="KW-0804">Transcription</keyword>
<evidence type="ECO:0000256" key="8">
    <source>
        <dbReference type="ARBA" id="ARBA00023242"/>
    </source>
</evidence>
<evidence type="ECO:0000256" key="5">
    <source>
        <dbReference type="ARBA" id="ARBA00023125"/>
    </source>
</evidence>
<dbReference type="Pfam" id="PF01852">
    <property type="entry name" value="START"/>
    <property type="match status" value="2"/>
</dbReference>
<keyword evidence="16" id="KW-1185">Reference proteome</keyword>
<feature type="domain" description="START" evidence="14">
    <location>
        <begin position="802"/>
        <end position="1037"/>
    </location>
</feature>
<dbReference type="EMBL" id="RDQH01000343">
    <property type="protein sequence ID" value="RXH68467.1"/>
    <property type="molecule type" value="Genomic_DNA"/>
</dbReference>